<feature type="region of interest" description="Disordered" evidence="3">
    <location>
        <begin position="55"/>
        <end position="112"/>
    </location>
</feature>
<keyword evidence="7" id="KW-1185">Reference proteome</keyword>
<keyword evidence="4" id="KW-0812">Transmembrane</keyword>
<dbReference type="InterPro" id="IPR050309">
    <property type="entry name" value="Type-B_Carboxylest/Lipase"/>
</dbReference>
<dbReference type="InterPro" id="IPR029058">
    <property type="entry name" value="AB_hydrolase_fold"/>
</dbReference>
<keyword evidence="4" id="KW-1133">Transmembrane helix</keyword>
<gene>
    <name evidence="6" type="ORF">B0T18DRAFT_353423</name>
</gene>
<dbReference type="InterPro" id="IPR002018">
    <property type="entry name" value="CarbesteraseB"/>
</dbReference>
<evidence type="ECO:0000256" key="4">
    <source>
        <dbReference type="SAM" id="Phobius"/>
    </source>
</evidence>
<dbReference type="AlphaFoldDB" id="A0AA40EKI7"/>
<dbReference type="SUPFAM" id="SSF53474">
    <property type="entry name" value="alpha/beta-Hydrolases"/>
    <property type="match status" value="1"/>
</dbReference>
<dbReference type="InterPro" id="IPR019826">
    <property type="entry name" value="Carboxylesterase_B_AS"/>
</dbReference>
<organism evidence="6 7">
    <name type="scientific">Schizothecium vesticola</name>
    <dbReference type="NCBI Taxonomy" id="314040"/>
    <lineage>
        <taxon>Eukaryota</taxon>
        <taxon>Fungi</taxon>
        <taxon>Dikarya</taxon>
        <taxon>Ascomycota</taxon>
        <taxon>Pezizomycotina</taxon>
        <taxon>Sordariomycetes</taxon>
        <taxon>Sordariomycetidae</taxon>
        <taxon>Sordariales</taxon>
        <taxon>Schizotheciaceae</taxon>
        <taxon>Schizothecium</taxon>
    </lineage>
</organism>
<feature type="domain" description="Carboxylesterase type B" evidence="5">
    <location>
        <begin position="110"/>
        <end position="630"/>
    </location>
</feature>
<dbReference type="GO" id="GO:0016787">
    <property type="term" value="F:hydrolase activity"/>
    <property type="evidence" value="ECO:0007669"/>
    <property type="project" value="UniProtKB-KW"/>
</dbReference>
<feature type="region of interest" description="Disordered" evidence="3">
    <location>
        <begin position="635"/>
        <end position="678"/>
    </location>
</feature>
<evidence type="ECO:0000256" key="3">
    <source>
        <dbReference type="SAM" id="MobiDB-lite"/>
    </source>
</evidence>
<evidence type="ECO:0000313" key="6">
    <source>
        <dbReference type="EMBL" id="KAK0740974.1"/>
    </source>
</evidence>
<dbReference type="Gene3D" id="3.40.50.1820">
    <property type="entry name" value="alpha/beta hydrolase"/>
    <property type="match status" value="1"/>
</dbReference>
<name>A0AA40EKI7_9PEZI</name>
<evidence type="ECO:0000256" key="1">
    <source>
        <dbReference type="ARBA" id="ARBA00005964"/>
    </source>
</evidence>
<evidence type="ECO:0000259" key="5">
    <source>
        <dbReference type="Pfam" id="PF00135"/>
    </source>
</evidence>
<dbReference type="Pfam" id="PF00135">
    <property type="entry name" value="COesterase"/>
    <property type="match status" value="1"/>
</dbReference>
<feature type="non-terminal residue" evidence="6">
    <location>
        <position position="710"/>
    </location>
</feature>
<keyword evidence="4" id="KW-0472">Membrane</keyword>
<dbReference type="PROSITE" id="PS00122">
    <property type="entry name" value="CARBOXYLESTERASE_B_1"/>
    <property type="match status" value="1"/>
</dbReference>
<keyword evidence="2 6" id="KW-0378">Hydrolase</keyword>
<accession>A0AA40EKI7</accession>
<dbReference type="PANTHER" id="PTHR11559">
    <property type="entry name" value="CARBOXYLESTERASE"/>
    <property type="match status" value="1"/>
</dbReference>
<comment type="similarity">
    <text evidence="1">Belongs to the type-B carboxylesterase/lipase family.</text>
</comment>
<evidence type="ECO:0000256" key="2">
    <source>
        <dbReference type="ARBA" id="ARBA00022801"/>
    </source>
</evidence>
<proteinExistence type="inferred from homology"/>
<protein>
    <submittedName>
        <fullName evidence="6">Alpha/Beta hydrolase protein</fullName>
    </submittedName>
</protein>
<dbReference type="Proteomes" id="UP001172155">
    <property type="component" value="Unassembled WGS sequence"/>
</dbReference>
<feature type="compositionally biased region" description="Pro residues" evidence="3">
    <location>
        <begin position="90"/>
        <end position="108"/>
    </location>
</feature>
<comment type="caution">
    <text evidence="6">The sequence shown here is derived from an EMBL/GenBank/DDBJ whole genome shotgun (WGS) entry which is preliminary data.</text>
</comment>
<sequence length="710" mass="76824">MCLPTACLKTKRRDATSRRRLSPRQVSLVVALLVVAAYFYLTNYASPFRLSNPFHPPPPPPHDPATDPSHPHRLPPPPGHFHPPPHPHHPPGAMPPPPPPPPPQPPKASKPAVVLTQGRYTGTTILASAAFPRAIDAFRGVPFAQSTAGENRFRPPQSLPPSDEEFPALQFGQSCPREGWLKPGTGEDCLNLNVYRTAGLVDAHGKLKKEGDKLPVIVYVHGGAFNTGCGVERNMASFVSWAEDAMIGINFNYRVGALGFLPSEVTAREGLLNLGLRDQQMLFDWVRDNIEAFGGDPDNVTIMGLSAGAHSVGHHLMYYAGVDRPAPFAKAIMESGATTARATFLPTHPRHLKQFREFLAAANLGAVPDEEVFSRLRTLPLLNVIQASRKVWDLYSASVTWPFQPVIDAPHRLANSSHPSLSPSPPVLIPDLPINSWRRGHHLRIPVLTGYNTNEGTLFIPGAAATNADFRAFFTTLIPGLLPADLDALDALYPDPVTDPRPDQNPYTAVPPGKGRQWARLDAAYAHYAYICPVLQTAHFLSTDPRPGPPPAPVYVYRYAAQGAWRTANHGDEAPVVAHDMALLAGERLAGLTRVADAMHGAWARFAASKAGDPNWHLTTNGTGVEWPAFASPFPRDQGNETGPGRVEGRVDGTKGRKMVFGKGNDERAGGGRGGNMGTPAEVEGLSEVEMAACRFWWGRVGLSEGLGGR</sequence>
<reference evidence="6" key="1">
    <citation type="submission" date="2023-06" db="EMBL/GenBank/DDBJ databases">
        <title>Genome-scale phylogeny and comparative genomics of the fungal order Sordariales.</title>
        <authorList>
            <consortium name="Lawrence Berkeley National Laboratory"/>
            <person name="Hensen N."/>
            <person name="Bonometti L."/>
            <person name="Westerberg I."/>
            <person name="Brannstrom I.O."/>
            <person name="Guillou S."/>
            <person name="Cros-Aarteil S."/>
            <person name="Calhoun S."/>
            <person name="Haridas S."/>
            <person name="Kuo A."/>
            <person name="Mondo S."/>
            <person name="Pangilinan J."/>
            <person name="Riley R."/>
            <person name="LaButti K."/>
            <person name="Andreopoulos B."/>
            <person name="Lipzen A."/>
            <person name="Chen C."/>
            <person name="Yanf M."/>
            <person name="Daum C."/>
            <person name="Ng V."/>
            <person name="Clum A."/>
            <person name="Steindorff A."/>
            <person name="Ohm R."/>
            <person name="Martin F."/>
            <person name="Silar P."/>
            <person name="Natvig D."/>
            <person name="Lalanne C."/>
            <person name="Gautier V."/>
            <person name="Ament-velasquez S.L."/>
            <person name="Kruys A."/>
            <person name="Hutchinson M.I."/>
            <person name="Powell A.J."/>
            <person name="Barry K."/>
            <person name="Miller A.N."/>
            <person name="Grigoriev I.V."/>
            <person name="Debuchy R."/>
            <person name="Gladieux P."/>
            <person name="Thoren M.H."/>
            <person name="Johannesson H."/>
        </authorList>
    </citation>
    <scope>NUCLEOTIDE SEQUENCE</scope>
    <source>
        <strain evidence="6">SMH3187-1</strain>
    </source>
</reference>
<evidence type="ECO:0000313" key="7">
    <source>
        <dbReference type="Proteomes" id="UP001172155"/>
    </source>
</evidence>
<feature type="transmembrane region" description="Helical" evidence="4">
    <location>
        <begin position="21"/>
        <end position="41"/>
    </location>
</feature>
<dbReference type="EMBL" id="JAUKUD010000006">
    <property type="protein sequence ID" value="KAK0740974.1"/>
    <property type="molecule type" value="Genomic_DNA"/>
</dbReference>